<keyword evidence="1" id="KW-0175">Coiled coil</keyword>
<dbReference type="PANTHER" id="PTHR33352">
    <property type="entry name" value="SLR1095 PROTEIN"/>
    <property type="match status" value="1"/>
</dbReference>
<gene>
    <name evidence="3" type="ORF">IQ235_15050</name>
</gene>
<dbReference type="Proteomes" id="UP000621799">
    <property type="component" value="Unassembled WGS sequence"/>
</dbReference>
<evidence type="ECO:0000313" key="3">
    <source>
        <dbReference type="EMBL" id="MBE9042097.1"/>
    </source>
</evidence>
<dbReference type="EMBL" id="JADEXN010000297">
    <property type="protein sequence ID" value="MBE9042097.1"/>
    <property type="molecule type" value="Genomic_DNA"/>
</dbReference>
<sequence length="284" mass="32770">MTLPVEAAMSEISATVTDAIAPLEEATATEETWEHPQPPQNLPYDDGEPLETPRHRTAMNLLIASANDYLARIRSDFFCGGNMFVYYSEAQVRNKDFRGPDFFAVLDVEGEDIRDRKYWAIWDETGRYPDVIVELMSPSTARIDKVLKKDLYERTFKTRDYFVYDPYQPESLQGWTLDANQTYQPLSANDRGWLWCRTLELWLGTWEGTVQQQSATWLRFFDRDGNLVLLPSEAAEAELNRTEAELNRTEAELNRTEAELEKERLKSQAMAAHLRSIGIDPEQL</sequence>
<evidence type="ECO:0000313" key="4">
    <source>
        <dbReference type="Proteomes" id="UP000621799"/>
    </source>
</evidence>
<proteinExistence type="predicted"/>
<comment type="caution">
    <text evidence="3">The sequence shown here is derived from an EMBL/GenBank/DDBJ whole genome shotgun (WGS) entry which is preliminary data.</text>
</comment>
<dbReference type="Pfam" id="PF05685">
    <property type="entry name" value="Uma2"/>
    <property type="match status" value="1"/>
</dbReference>
<dbReference type="InterPro" id="IPR008538">
    <property type="entry name" value="Uma2"/>
</dbReference>
<name>A0A928Z851_9CYAN</name>
<organism evidence="3 4">
    <name type="scientific">Zarconia navalis LEGE 11467</name>
    <dbReference type="NCBI Taxonomy" id="1828826"/>
    <lineage>
        <taxon>Bacteria</taxon>
        <taxon>Bacillati</taxon>
        <taxon>Cyanobacteriota</taxon>
        <taxon>Cyanophyceae</taxon>
        <taxon>Oscillatoriophycideae</taxon>
        <taxon>Oscillatoriales</taxon>
        <taxon>Oscillatoriales incertae sedis</taxon>
        <taxon>Zarconia</taxon>
        <taxon>Zarconia navalis</taxon>
    </lineage>
</organism>
<keyword evidence="3" id="KW-0540">Nuclease</keyword>
<dbReference type="InterPro" id="IPR012296">
    <property type="entry name" value="Nuclease_put_TT1808"/>
</dbReference>
<evidence type="ECO:0000256" key="1">
    <source>
        <dbReference type="SAM" id="Coils"/>
    </source>
</evidence>
<accession>A0A928Z851</accession>
<evidence type="ECO:0000259" key="2">
    <source>
        <dbReference type="Pfam" id="PF05685"/>
    </source>
</evidence>
<reference evidence="3" key="1">
    <citation type="submission" date="2020-10" db="EMBL/GenBank/DDBJ databases">
        <authorList>
            <person name="Castelo-Branco R."/>
            <person name="Eusebio N."/>
            <person name="Adriana R."/>
            <person name="Vieira A."/>
            <person name="Brugerolle De Fraissinette N."/>
            <person name="Rezende De Castro R."/>
            <person name="Schneider M.P."/>
            <person name="Vasconcelos V."/>
            <person name="Leao P.N."/>
        </authorList>
    </citation>
    <scope>NUCLEOTIDE SEQUENCE</scope>
    <source>
        <strain evidence="3">LEGE 11467</strain>
    </source>
</reference>
<dbReference type="SUPFAM" id="SSF52980">
    <property type="entry name" value="Restriction endonuclease-like"/>
    <property type="match status" value="1"/>
</dbReference>
<dbReference type="GO" id="GO:0004519">
    <property type="term" value="F:endonuclease activity"/>
    <property type="evidence" value="ECO:0007669"/>
    <property type="project" value="UniProtKB-KW"/>
</dbReference>
<feature type="domain" description="Putative restriction endonuclease" evidence="2">
    <location>
        <begin position="37"/>
        <end position="196"/>
    </location>
</feature>
<dbReference type="AlphaFoldDB" id="A0A928Z851"/>
<dbReference type="Gene3D" id="3.90.1570.10">
    <property type="entry name" value="tt1808, chain A"/>
    <property type="match status" value="1"/>
</dbReference>
<keyword evidence="4" id="KW-1185">Reference proteome</keyword>
<protein>
    <submittedName>
        <fullName evidence="3">Uma2 family endonuclease</fullName>
    </submittedName>
</protein>
<feature type="coiled-coil region" evidence="1">
    <location>
        <begin position="232"/>
        <end position="268"/>
    </location>
</feature>
<keyword evidence="3" id="KW-0378">Hydrolase</keyword>
<dbReference type="PANTHER" id="PTHR33352:SF3">
    <property type="entry name" value="SLR1612 PROTEIN"/>
    <property type="match status" value="1"/>
</dbReference>
<dbReference type="CDD" id="cd06260">
    <property type="entry name" value="DUF820-like"/>
    <property type="match status" value="1"/>
</dbReference>
<dbReference type="InterPro" id="IPR011335">
    <property type="entry name" value="Restrct_endonuc-II-like"/>
</dbReference>
<keyword evidence="3" id="KW-0255">Endonuclease</keyword>